<dbReference type="KEGG" id="aplc:110978394"/>
<dbReference type="PANTHER" id="PTHR10578:SF149">
    <property type="entry name" value="2-HYDROXYACID OXIDASE 2"/>
    <property type="match status" value="1"/>
</dbReference>
<dbReference type="Pfam" id="PF01070">
    <property type="entry name" value="FMN_dh"/>
    <property type="match status" value="1"/>
</dbReference>
<name>A0A8B7Y762_ACAPL</name>
<dbReference type="GO" id="GO:0005782">
    <property type="term" value="C:peroxisomal matrix"/>
    <property type="evidence" value="ECO:0007669"/>
    <property type="project" value="TreeGrafter"/>
</dbReference>
<feature type="binding site" evidence="8">
    <location>
        <position position="169"/>
    </location>
    <ligand>
        <name>FMN</name>
        <dbReference type="ChEBI" id="CHEBI:58210"/>
    </ligand>
</feature>
<protein>
    <recommendedName>
        <fullName evidence="2">(S)-2-hydroxy-acid oxidase</fullName>
        <ecNumber evidence="2">1.1.3.15</ecNumber>
    </recommendedName>
</protein>
<dbReference type="InterPro" id="IPR037396">
    <property type="entry name" value="FMN_HAD"/>
</dbReference>
<feature type="binding site" evidence="8">
    <location>
        <position position="143"/>
    </location>
    <ligand>
        <name>glyoxylate</name>
        <dbReference type="ChEBI" id="CHEBI:36655"/>
    </ligand>
</feature>
<evidence type="ECO:0000256" key="1">
    <source>
        <dbReference type="ARBA" id="ARBA00001917"/>
    </source>
</evidence>
<dbReference type="PANTHER" id="PTHR10578">
    <property type="entry name" value="S -2-HYDROXY-ACID OXIDASE-RELATED"/>
    <property type="match status" value="1"/>
</dbReference>
<dbReference type="SUPFAM" id="SSF51395">
    <property type="entry name" value="FMN-linked oxidoreductases"/>
    <property type="match status" value="1"/>
</dbReference>
<feature type="binding site" evidence="8">
    <location>
        <position position="268"/>
    </location>
    <ligand>
        <name>glyoxylate</name>
        <dbReference type="ChEBI" id="CHEBI:36655"/>
    </ligand>
</feature>
<dbReference type="FunFam" id="3.20.20.70:FF:000056">
    <property type="entry name" value="hydroxyacid oxidase 2"/>
    <property type="match status" value="1"/>
</dbReference>
<dbReference type="GO" id="GO:0010181">
    <property type="term" value="F:FMN binding"/>
    <property type="evidence" value="ECO:0007669"/>
    <property type="project" value="InterPro"/>
</dbReference>
<feature type="binding site" evidence="8">
    <location>
        <position position="119"/>
    </location>
    <ligand>
        <name>FMN</name>
        <dbReference type="ChEBI" id="CHEBI:58210"/>
    </ligand>
</feature>
<evidence type="ECO:0000256" key="8">
    <source>
        <dbReference type="PIRSR" id="PIRSR000138-2"/>
    </source>
</evidence>
<feature type="active site" description="Proton acceptor" evidence="7">
    <location>
        <position position="265"/>
    </location>
</feature>
<keyword evidence="10" id="KW-1185">Reference proteome</keyword>
<comment type="similarity">
    <text evidence="4">Belongs to the FMN-dependent alpha-hydroxy acid dehydrogenase family.</text>
</comment>
<feature type="binding site" evidence="8">
    <location>
        <position position="265"/>
    </location>
    <ligand>
        <name>glyoxylate</name>
        <dbReference type="ChEBI" id="CHEBI:36655"/>
    </ligand>
</feature>
<evidence type="ECO:0000256" key="2">
    <source>
        <dbReference type="ARBA" id="ARBA00013087"/>
    </source>
</evidence>
<dbReference type="InterPro" id="IPR000262">
    <property type="entry name" value="FMN-dep_DH"/>
</dbReference>
<dbReference type="PIRSF" id="PIRSF000138">
    <property type="entry name" value="Al-hdrx_acd_dh"/>
    <property type="match status" value="1"/>
</dbReference>
<dbReference type="GO" id="GO:0003973">
    <property type="term" value="F:(S)-2-hydroxy-acid oxidase activity"/>
    <property type="evidence" value="ECO:0007669"/>
    <property type="project" value="UniProtKB-EC"/>
</dbReference>
<dbReference type="PROSITE" id="PS00557">
    <property type="entry name" value="FMN_HYDROXY_ACID_DH_1"/>
    <property type="match status" value="1"/>
</dbReference>
<dbReference type="GeneID" id="110978394"/>
<feature type="binding site" evidence="8">
    <location>
        <position position="141"/>
    </location>
    <ligand>
        <name>FMN</name>
        <dbReference type="ChEBI" id="CHEBI:58210"/>
    </ligand>
</feature>
<dbReference type="InterPro" id="IPR013785">
    <property type="entry name" value="Aldolase_TIM"/>
</dbReference>
<feature type="binding site" evidence="8">
    <location>
        <begin position="90"/>
        <end position="92"/>
    </location>
    <ligand>
        <name>FMN</name>
        <dbReference type="ChEBI" id="CHEBI:58210"/>
    </ligand>
</feature>
<evidence type="ECO:0000259" key="9">
    <source>
        <dbReference type="PROSITE" id="PS51349"/>
    </source>
</evidence>
<dbReference type="InterPro" id="IPR008259">
    <property type="entry name" value="FMN_hydac_DH_AS"/>
</dbReference>
<evidence type="ECO:0000313" key="11">
    <source>
        <dbReference type="RefSeq" id="XP_022089054.1"/>
    </source>
</evidence>
<dbReference type="PROSITE" id="PS51349">
    <property type="entry name" value="FMN_HYDROXY_ACID_DH_2"/>
    <property type="match status" value="1"/>
</dbReference>
<evidence type="ECO:0000313" key="10">
    <source>
        <dbReference type="Proteomes" id="UP000694845"/>
    </source>
</evidence>
<sequence>MNLICLHAVPTFKYIMLKVEDFEKYAMDNLPGSVFDHVHDGSDDQDTLKDNCRAFKRYRIRPRVLRDVSKRDLSVTMLGHRVQFPIGIAPSALHKLACSDGELATAKAATAMGTIMILSTYATSSIEEVAMAAPGAHLWFQLYILTDRKRTEQLVQRAESAGYKALVVTVDYPYAAKKLSEERRGGFNPKVSFPNFEGASFNSQRSTGYLASYNSSEISPSVTWADIQWLRSLTKLPVIVKGILTGEGALEAVANGVDGIIVSNHGGRQLDGVPATIDVLPEVLVATRGSNVELYLDGGIRQGTDVLKALALGARAVFIGRPAWWGLTYKGEEGVCKVLQILRDEFDLALALSGCASVRDLAPSMVVPGPDVGDARL</sequence>
<accession>A0A8B7Y762</accession>
<evidence type="ECO:0000256" key="5">
    <source>
        <dbReference type="ARBA" id="ARBA00029325"/>
    </source>
</evidence>
<feature type="binding site" evidence="8">
    <location>
        <position position="263"/>
    </location>
    <ligand>
        <name>glyoxylate</name>
        <dbReference type="ChEBI" id="CHEBI:36655"/>
    </ligand>
</feature>
<dbReference type="OrthoDB" id="25826at2759"/>
<comment type="catalytic activity">
    <reaction evidence="6">
        <text>2-hydroxyoctanoate + O2 = 2-oxooctanoate + H2O2</text>
        <dbReference type="Rhea" id="RHEA:67940"/>
        <dbReference type="ChEBI" id="CHEBI:15379"/>
        <dbReference type="ChEBI" id="CHEBI:16240"/>
        <dbReference type="ChEBI" id="CHEBI:133514"/>
        <dbReference type="ChEBI" id="CHEBI:176689"/>
    </reaction>
    <physiologicalReaction direction="left-to-right" evidence="6">
        <dbReference type="Rhea" id="RHEA:67941"/>
    </physiologicalReaction>
</comment>
<evidence type="ECO:0000256" key="6">
    <source>
        <dbReference type="ARBA" id="ARBA00029327"/>
    </source>
</evidence>
<keyword evidence="3" id="KW-0560">Oxidoreductase</keyword>
<organism evidence="10 11">
    <name type="scientific">Acanthaster planci</name>
    <name type="common">Crown-of-thorns starfish</name>
    <dbReference type="NCBI Taxonomy" id="133434"/>
    <lineage>
        <taxon>Eukaryota</taxon>
        <taxon>Metazoa</taxon>
        <taxon>Echinodermata</taxon>
        <taxon>Eleutherozoa</taxon>
        <taxon>Asterozoa</taxon>
        <taxon>Asteroidea</taxon>
        <taxon>Valvatacea</taxon>
        <taxon>Valvatida</taxon>
        <taxon>Acanthasteridae</taxon>
        <taxon>Acanthaster</taxon>
    </lineage>
</organism>
<dbReference type="CDD" id="cd02809">
    <property type="entry name" value="alpha_hydroxyacid_oxid_FMN"/>
    <property type="match status" value="1"/>
</dbReference>
<dbReference type="EC" id="1.1.3.15" evidence="2"/>
<dbReference type="OMA" id="RKYVQHA"/>
<feature type="binding site" evidence="8">
    <location>
        <begin position="320"/>
        <end position="321"/>
    </location>
    <ligand>
        <name>FMN</name>
        <dbReference type="ChEBI" id="CHEBI:58210"/>
    </ligand>
</feature>
<evidence type="ECO:0000256" key="3">
    <source>
        <dbReference type="ARBA" id="ARBA00023002"/>
    </source>
</evidence>
<keyword evidence="8" id="KW-0288">FMN</keyword>
<comment type="catalytic activity">
    <reaction evidence="5">
        <text>a (2S)-2-hydroxycarboxylate + O2 = a 2-oxocarboxylate + H2O2</text>
        <dbReference type="Rhea" id="RHEA:16789"/>
        <dbReference type="ChEBI" id="CHEBI:15379"/>
        <dbReference type="ChEBI" id="CHEBI:16240"/>
        <dbReference type="ChEBI" id="CHEBI:35179"/>
        <dbReference type="ChEBI" id="CHEBI:58123"/>
        <dbReference type="EC" id="1.1.3.15"/>
    </reaction>
    <physiologicalReaction direction="left-to-right" evidence="5">
        <dbReference type="Rhea" id="RHEA:16790"/>
    </physiologicalReaction>
</comment>
<gene>
    <name evidence="11" type="primary">LOC110978394</name>
</gene>
<feature type="binding site" evidence="8">
    <location>
        <begin position="297"/>
        <end position="301"/>
    </location>
    <ligand>
        <name>FMN</name>
        <dbReference type="ChEBI" id="CHEBI:58210"/>
    </ligand>
</feature>
<comment type="cofactor">
    <cofactor evidence="1">
        <name>FMN</name>
        <dbReference type="ChEBI" id="CHEBI:58210"/>
    </cofactor>
</comment>
<dbReference type="Gene3D" id="3.20.20.70">
    <property type="entry name" value="Aldolase class I"/>
    <property type="match status" value="1"/>
</dbReference>
<evidence type="ECO:0000256" key="4">
    <source>
        <dbReference type="ARBA" id="ARBA00024042"/>
    </source>
</evidence>
<dbReference type="GO" id="GO:0001561">
    <property type="term" value="P:fatty acid alpha-oxidation"/>
    <property type="evidence" value="ECO:0007669"/>
    <property type="project" value="TreeGrafter"/>
</dbReference>
<evidence type="ECO:0000256" key="7">
    <source>
        <dbReference type="PIRSR" id="PIRSR000138-1"/>
    </source>
</evidence>
<keyword evidence="8" id="KW-0285">Flavoprotein</keyword>
<reference evidence="11" key="1">
    <citation type="submission" date="2025-08" db="UniProtKB">
        <authorList>
            <consortium name="RefSeq"/>
        </authorList>
    </citation>
    <scope>IDENTIFICATION</scope>
</reference>
<dbReference type="InterPro" id="IPR012133">
    <property type="entry name" value="Alpha-hydoxy_acid_DH_FMN"/>
</dbReference>
<dbReference type="AlphaFoldDB" id="A0A8B7Y762"/>
<feature type="binding site" evidence="8">
    <location>
        <position position="241"/>
    </location>
    <ligand>
        <name>FMN</name>
        <dbReference type="ChEBI" id="CHEBI:58210"/>
    </ligand>
</feature>
<proteinExistence type="inferred from homology"/>
<feature type="domain" description="FMN hydroxy acid dehydrogenase" evidence="9">
    <location>
        <begin position="11"/>
        <end position="371"/>
    </location>
</feature>
<dbReference type="RefSeq" id="XP_022089054.1">
    <property type="nucleotide sequence ID" value="XM_022233362.1"/>
</dbReference>
<dbReference type="Proteomes" id="UP000694845">
    <property type="component" value="Unplaced"/>
</dbReference>